<reference evidence="3" key="1">
    <citation type="submission" date="2017-02" db="EMBL/GenBank/DDBJ databases">
        <authorList>
            <person name="Varghese N."/>
            <person name="Submissions S."/>
        </authorList>
    </citation>
    <scope>NUCLEOTIDE SEQUENCE [LARGE SCALE GENOMIC DNA]</scope>
    <source>
        <strain evidence="3">DSM 22385</strain>
    </source>
</reference>
<dbReference type="EMBL" id="FUYR01000001">
    <property type="protein sequence ID" value="SKB35168.1"/>
    <property type="molecule type" value="Genomic_DNA"/>
</dbReference>
<dbReference type="Gene3D" id="3.40.50.1820">
    <property type="entry name" value="alpha/beta hydrolase"/>
    <property type="match status" value="1"/>
</dbReference>
<dbReference type="RefSeq" id="WP_079701350.1">
    <property type="nucleotide sequence ID" value="NZ_FUYR01000001.1"/>
</dbReference>
<dbReference type="Pfam" id="PF12697">
    <property type="entry name" value="Abhydrolase_6"/>
    <property type="match status" value="1"/>
</dbReference>
<feature type="domain" description="AB hydrolase-1" evidence="1">
    <location>
        <begin position="80"/>
        <end position="188"/>
    </location>
</feature>
<protein>
    <submittedName>
        <fullName evidence="2">Alpha/beta hydrolase family protein</fullName>
    </submittedName>
</protein>
<proteinExistence type="predicted"/>
<dbReference type="InterPro" id="IPR029058">
    <property type="entry name" value="AB_hydrolase_fold"/>
</dbReference>
<keyword evidence="3" id="KW-1185">Reference proteome</keyword>
<dbReference type="OrthoDB" id="1490177at2"/>
<dbReference type="AlphaFoldDB" id="A0A1T5AJI8"/>
<dbReference type="Proteomes" id="UP000189981">
    <property type="component" value="Unassembled WGS sequence"/>
</dbReference>
<evidence type="ECO:0000313" key="2">
    <source>
        <dbReference type="EMBL" id="SKB35168.1"/>
    </source>
</evidence>
<dbReference type="GO" id="GO:0016787">
    <property type="term" value="F:hydrolase activity"/>
    <property type="evidence" value="ECO:0007669"/>
    <property type="project" value="UniProtKB-KW"/>
</dbReference>
<evidence type="ECO:0000259" key="1">
    <source>
        <dbReference type="Pfam" id="PF12697"/>
    </source>
</evidence>
<name>A0A1T5AJI8_9SPHI</name>
<dbReference type="STRING" id="572036.SAMN05661099_0801"/>
<evidence type="ECO:0000313" key="3">
    <source>
        <dbReference type="Proteomes" id="UP000189981"/>
    </source>
</evidence>
<dbReference type="InterPro" id="IPR000073">
    <property type="entry name" value="AB_hydrolase_1"/>
</dbReference>
<accession>A0A1T5AJI8</accession>
<gene>
    <name evidence="2" type="ORF">SAMN05661099_0801</name>
</gene>
<dbReference type="SUPFAM" id="SSF53474">
    <property type="entry name" value="alpha/beta-Hydrolases"/>
    <property type="match status" value="1"/>
</dbReference>
<keyword evidence="2" id="KW-0378">Hydrolase</keyword>
<organism evidence="2 3">
    <name type="scientific">Daejeonella lutea</name>
    <dbReference type="NCBI Taxonomy" id="572036"/>
    <lineage>
        <taxon>Bacteria</taxon>
        <taxon>Pseudomonadati</taxon>
        <taxon>Bacteroidota</taxon>
        <taxon>Sphingobacteriia</taxon>
        <taxon>Sphingobacteriales</taxon>
        <taxon>Sphingobacteriaceae</taxon>
        <taxon>Daejeonella</taxon>
    </lineage>
</organism>
<sequence length="286" mass="32427">MKKLRSLIKQLAVTDHMKKEELNTLIWEFICYSPQWPVRNHQQQLLDEARKFSVSVSDPHFANRELNVNGYIWGSGKIKILLTHGWGSKAADFYELIDALRQLDTMIISFDAPGNGSSEGELSNLLLYAGAVKAVVKHHGAPGIAIGHSLGAMANAIGLSDTPPGSLINLSPLIRLKENFISSMISQNVSQPDQDYFFQTFNERFDMDPADFNMNDVYRFGENVKHWLAYDSQDMVSPYPYLQDFIQKHPSIQTQNYVGVGHERIIKDERIIQMILELTKAEIDRG</sequence>